<organism evidence="1">
    <name type="scientific">Geoglobus ahangari</name>
    <dbReference type="NCBI Taxonomy" id="113653"/>
    <lineage>
        <taxon>Archaea</taxon>
        <taxon>Methanobacteriati</taxon>
        <taxon>Methanobacteriota</taxon>
        <taxon>Archaeoglobi</taxon>
        <taxon>Archaeoglobales</taxon>
        <taxon>Archaeoglobaceae</taxon>
        <taxon>Geoglobus</taxon>
    </lineage>
</organism>
<name>A0A7J3TIZ5_9EURY</name>
<reference evidence="1" key="1">
    <citation type="journal article" date="2020" name="mSystems">
        <title>Genome- and Community-Level Interaction Insights into Carbon Utilization and Element Cycling Functions of Hydrothermarchaeota in Hydrothermal Sediment.</title>
        <authorList>
            <person name="Zhou Z."/>
            <person name="Liu Y."/>
            <person name="Xu W."/>
            <person name="Pan J."/>
            <person name="Luo Z.H."/>
            <person name="Li M."/>
        </authorList>
    </citation>
    <scope>NUCLEOTIDE SEQUENCE [LARGE SCALE GENOMIC DNA]</scope>
    <source>
        <strain evidence="1">SpSt-10</strain>
    </source>
</reference>
<sequence>MNYIRYLVENYYDIQKLRVETFNRIVCFVRENRDKIIEMIKDFSHKRNEIQINSASHSSFAHHGSGASQYKDGDQPVYASHLFRESQRSNASHKGEASPFSDASHLGFESHLSNASHLGVAHHRTHAGLLSPAFQRENASQGINASPFVDASHMSFELQNGGASHSLFELQSGGASHKSSAHRWSRASHPVYAPPCGFASHPWSEHQDELATLLLNGKYSEFVKKYVITKRIELKEIENLVWFHNKLYETEKELYRILDSWSKEHPLRVNFLNKVRGIGPVLASGIIAWLSEPILKAEHVSNLWSYCGLAPGSERRRGEKLNYNPKLKTFCWKIGQSFIKFRCFGRKLYEKFKEDAKNKHPDWSKLHIHNYARRKVVKLFLASVWEVWRRKNNLPVTEPYPIEVLGHAKIIPQMWMER</sequence>
<gene>
    <name evidence="1" type="ORF">ENL48_05515</name>
</gene>
<dbReference type="AlphaFoldDB" id="A0A7J3TIZ5"/>
<accession>A0A7J3TIZ5</accession>
<proteinExistence type="predicted"/>
<comment type="caution">
    <text evidence="1">The sequence shown here is derived from an EMBL/GenBank/DDBJ whole genome shotgun (WGS) entry which is preliminary data.</text>
</comment>
<protein>
    <submittedName>
        <fullName evidence="1">Uncharacterized protein</fullName>
    </submittedName>
</protein>
<dbReference type="EMBL" id="DRUC01000084">
    <property type="protein sequence ID" value="HHF48598.1"/>
    <property type="molecule type" value="Genomic_DNA"/>
</dbReference>
<evidence type="ECO:0000313" key="1">
    <source>
        <dbReference type="EMBL" id="HHF48598.1"/>
    </source>
</evidence>